<dbReference type="AlphaFoldDB" id="A0A1L6JAH9"/>
<evidence type="ECO:0000313" key="3">
    <source>
        <dbReference type="Proteomes" id="UP000185161"/>
    </source>
</evidence>
<dbReference type="OrthoDB" id="7447741at2"/>
<sequence length="201" mass="20877">MIGIAFALTFASVQAQPASPPSTPEALRTIQSFGTCIADASTAKAAQTLASDFRTPAYRRSLDQLVEANRLCAASRGWSRLRTSRLLLAGAIAERLIERDGKSVNRELAQAAAKPAASSYSPTDTAAICVVRSVPDDVAKLFASEVASPAEKVAADAIQPVMVRCLPSAGSVSVTTDGLRAMLATAAFRSIHAASPATTKS</sequence>
<evidence type="ECO:0000313" key="4">
    <source>
        <dbReference type="Proteomes" id="UP000286681"/>
    </source>
</evidence>
<name>A0A1L6JAH9_9SPHN</name>
<dbReference type="RefSeq" id="WP_075151642.1">
    <property type="nucleotide sequence ID" value="NZ_CP018820.1"/>
</dbReference>
<reference evidence="3" key="2">
    <citation type="submission" date="2016-12" db="EMBL/GenBank/DDBJ databases">
        <title>Whole genome sequencing of Sphingomonas sp. ABOJV.</title>
        <authorList>
            <person name="Conlan S."/>
            <person name="Thomas P.J."/>
            <person name="Mullikin J."/>
            <person name="Palmore T.N."/>
            <person name="Frank K.M."/>
            <person name="Segre J.A."/>
        </authorList>
    </citation>
    <scope>NUCLEOTIDE SEQUENCE [LARGE SCALE GENOMIC DNA]</scope>
    <source>
        <strain evidence="3">ABOJV</strain>
    </source>
</reference>
<organism evidence="1 3">
    <name type="scientific">Sphingomonas koreensis</name>
    <dbReference type="NCBI Taxonomy" id="93064"/>
    <lineage>
        <taxon>Bacteria</taxon>
        <taxon>Pseudomonadati</taxon>
        <taxon>Pseudomonadota</taxon>
        <taxon>Alphaproteobacteria</taxon>
        <taxon>Sphingomonadales</taxon>
        <taxon>Sphingomonadaceae</taxon>
        <taxon>Sphingomonas</taxon>
    </lineage>
</organism>
<dbReference type="Proteomes" id="UP000185161">
    <property type="component" value="Chromosome"/>
</dbReference>
<dbReference type="EMBL" id="CP018820">
    <property type="protein sequence ID" value="APR52934.1"/>
    <property type="molecule type" value="Genomic_DNA"/>
</dbReference>
<keyword evidence="3" id="KW-1185">Reference proteome</keyword>
<gene>
    <name evidence="1" type="ORF">BRX40_11300</name>
    <name evidence="2" type="ORF">CA257_08990</name>
</gene>
<proteinExistence type="predicted"/>
<dbReference type="Proteomes" id="UP000286681">
    <property type="component" value="Unassembled WGS sequence"/>
</dbReference>
<evidence type="ECO:0000313" key="2">
    <source>
        <dbReference type="EMBL" id="RSV04190.1"/>
    </source>
</evidence>
<protein>
    <submittedName>
        <fullName evidence="1">Uncharacterized protein</fullName>
    </submittedName>
</protein>
<accession>A0A1L6JAH9</accession>
<dbReference type="EMBL" id="QQWO01000006">
    <property type="protein sequence ID" value="RSV04190.1"/>
    <property type="molecule type" value="Genomic_DNA"/>
</dbReference>
<dbReference type="KEGG" id="skr:BRX40_11300"/>
<dbReference type="GeneID" id="44133149"/>
<reference evidence="2 4" key="3">
    <citation type="submission" date="2018-07" db="EMBL/GenBank/DDBJ databases">
        <title>Genomic and Epidemiologic Investigation of an Indolent Hospital Outbreak.</title>
        <authorList>
            <person name="Johnson R.C."/>
            <person name="Deming C."/>
            <person name="Conlan S."/>
            <person name="Zellmer C.J."/>
            <person name="Michelin A.V."/>
            <person name="Lee-Lin S."/>
            <person name="Thomas P.J."/>
            <person name="Park M."/>
            <person name="Weingarten R.A."/>
            <person name="Less J."/>
            <person name="Dekker J.P."/>
            <person name="Frank K.M."/>
            <person name="Musser K.A."/>
            <person name="Mcquiston J.R."/>
            <person name="Henderson D.K."/>
            <person name="Lau A.F."/>
            <person name="Palmore T.N."/>
            <person name="Segre J.A."/>
        </authorList>
    </citation>
    <scope>NUCLEOTIDE SEQUENCE [LARGE SCALE GENOMIC DNA]</scope>
    <source>
        <strain evidence="2 4">SK-NIH.Env10_0317</strain>
    </source>
</reference>
<evidence type="ECO:0000313" key="1">
    <source>
        <dbReference type="EMBL" id="APR52934.1"/>
    </source>
</evidence>
<dbReference type="STRING" id="93064.BRX40_11300"/>
<reference evidence="1" key="1">
    <citation type="submission" date="2016-12" db="EMBL/GenBank/DDBJ databases">
        <title>Whole genome sequencing of Sphingomonas koreensis.</title>
        <authorList>
            <person name="Conlan S."/>
            <person name="Thomas P.J."/>
            <person name="Mullikin J."/>
            <person name="Palmore T.N."/>
            <person name="Frank K.M."/>
            <person name="Segre J.A."/>
        </authorList>
    </citation>
    <scope>NUCLEOTIDE SEQUENCE</scope>
    <source>
        <strain evidence="1">ABOJV</strain>
    </source>
</reference>